<feature type="region of interest" description="Disordered" evidence="1">
    <location>
        <begin position="56"/>
        <end position="121"/>
    </location>
</feature>
<keyword evidence="2" id="KW-0548">Nucleotidyltransferase</keyword>
<gene>
    <name evidence="2" type="primary">Q4WXC5</name>
</gene>
<feature type="compositionally biased region" description="Basic residues" evidence="1">
    <location>
        <begin position="93"/>
        <end position="111"/>
    </location>
</feature>
<evidence type="ECO:0000313" key="2">
    <source>
        <dbReference type="EMBL" id="VWP00709.1"/>
    </source>
</evidence>
<evidence type="ECO:0000256" key="1">
    <source>
        <dbReference type="SAM" id="MobiDB-lite"/>
    </source>
</evidence>
<dbReference type="GO" id="GO:0016779">
    <property type="term" value="F:nucleotidyltransferase activity"/>
    <property type="evidence" value="ECO:0007669"/>
    <property type="project" value="UniProtKB-KW"/>
</dbReference>
<sequence>MALAGPSGILDAAPCADVPSCDQPVGAGAAAGEHTWCTPAFYDELCKIAGALVAQSQPAPSTSNASEEVAQDGPCIDEAPPEAISPSPEAPRRRASSKRTRAGSRKARNRGHRTEGSSGEKFLCPLADSNGVCHSKVGLDSGSSEAPRKIKASAYWNGAIQKPRPPKLSAFGRAADLERHILSVHLNVHVRCRRCDDAGKLTQFARYDGFLRHLRGTCFGEEDFDIGREASRQFAFISMPCYRDPGGLFVKALSALRKTRTALSLENSLREKYTKDVRRCDCCRNLDDEEMEAIKPPHLAMGDSYVQCTPNRAFEVSDEARLPPEAEEGVEEEPVAEPGEAPNLDVPTPGFSGFPGLEERESQESRSVHVVAVPADPNSTVQVTGSENTSHEPAALILDQLPELFQPWEIDFELEVDPEALVSDTTWTQWMSPNSS</sequence>
<dbReference type="EMBL" id="LR728734">
    <property type="protein sequence ID" value="VWP00709.1"/>
    <property type="molecule type" value="Genomic_DNA"/>
</dbReference>
<feature type="compositionally biased region" description="Acidic residues" evidence="1">
    <location>
        <begin position="325"/>
        <end position="335"/>
    </location>
</feature>
<feature type="compositionally biased region" description="Polar residues" evidence="1">
    <location>
        <begin position="56"/>
        <end position="66"/>
    </location>
</feature>
<dbReference type="EC" id="2.7.7.-" evidence="2"/>
<dbReference type="AlphaFoldDB" id="A0A5K1K4F6"/>
<accession>A0A5K1K4F6</accession>
<keyword evidence="2" id="KW-0808">Transferase</keyword>
<proteinExistence type="predicted"/>
<organism evidence="2">
    <name type="scientific">Ganoderma boninense</name>
    <dbReference type="NCBI Taxonomy" id="34458"/>
    <lineage>
        <taxon>Eukaryota</taxon>
        <taxon>Fungi</taxon>
        <taxon>Dikarya</taxon>
        <taxon>Basidiomycota</taxon>
        <taxon>Agaricomycotina</taxon>
        <taxon>Agaricomycetes</taxon>
        <taxon>Polyporales</taxon>
        <taxon>Polyporaceae</taxon>
        <taxon>Ganoderma</taxon>
    </lineage>
</organism>
<protein>
    <submittedName>
        <fullName evidence="2">DNA primase (EC)</fullName>
        <ecNumber evidence="2">2.7.7.-</ecNumber>
    </submittedName>
</protein>
<name>A0A5K1K4F6_9APHY</name>
<reference evidence="2" key="1">
    <citation type="submission" date="2019-10" db="EMBL/GenBank/DDBJ databases">
        <authorList>
            <person name="Nor Muhammad N."/>
        </authorList>
    </citation>
    <scope>NUCLEOTIDE SEQUENCE</scope>
</reference>
<feature type="region of interest" description="Disordered" evidence="1">
    <location>
        <begin position="320"/>
        <end position="363"/>
    </location>
</feature>